<accession>A0A310SE20</accession>
<protein>
    <submittedName>
        <fullName evidence="1">Uncharacterized protein</fullName>
    </submittedName>
</protein>
<evidence type="ECO:0000313" key="1">
    <source>
        <dbReference type="EMBL" id="OAD53583.1"/>
    </source>
</evidence>
<dbReference type="Proteomes" id="UP000250275">
    <property type="component" value="Unassembled WGS sequence"/>
</dbReference>
<gene>
    <name evidence="1" type="ORF">WN48_09714</name>
</gene>
<keyword evidence="2" id="KW-1185">Reference proteome</keyword>
<dbReference type="AlphaFoldDB" id="A0A310SE20"/>
<evidence type="ECO:0000313" key="2">
    <source>
        <dbReference type="Proteomes" id="UP000250275"/>
    </source>
</evidence>
<dbReference type="EMBL" id="KQ766762">
    <property type="protein sequence ID" value="OAD53583.1"/>
    <property type="molecule type" value="Genomic_DNA"/>
</dbReference>
<organism evidence="1 2">
    <name type="scientific">Eufriesea mexicana</name>
    <dbReference type="NCBI Taxonomy" id="516756"/>
    <lineage>
        <taxon>Eukaryota</taxon>
        <taxon>Metazoa</taxon>
        <taxon>Ecdysozoa</taxon>
        <taxon>Arthropoda</taxon>
        <taxon>Hexapoda</taxon>
        <taxon>Insecta</taxon>
        <taxon>Pterygota</taxon>
        <taxon>Neoptera</taxon>
        <taxon>Endopterygota</taxon>
        <taxon>Hymenoptera</taxon>
        <taxon>Apocrita</taxon>
        <taxon>Aculeata</taxon>
        <taxon>Apoidea</taxon>
        <taxon>Anthophila</taxon>
        <taxon>Apidae</taxon>
        <taxon>Eufriesea</taxon>
    </lineage>
</organism>
<name>A0A310SE20_9HYME</name>
<proteinExistence type="predicted"/>
<reference evidence="1 2" key="1">
    <citation type="submission" date="2015-07" db="EMBL/GenBank/DDBJ databases">
        <title>The genome of Eufriesea mexicana.</title>
        <authorList>
            <person name="Pan H."/>
            <person name="Kapheim K."/>
        </authorList>
    </citation>
    <scope>NUCLEOTIDE SEQUENCE [LARGE SCALE GENOMIC DNA]</scope>
    <source>
        <strain evidence="1">0111107269</strain>
        <tissue evidence="1">Whole body</tissue>
    </source>
</reference>
<sequence length="127" mass="14763">MDSGGFVSAVALDRYETIESEKYRQRKTAHVPRVSMLKTLDRVKGSQSRHMRDEICELQSSKDRRSSQSDFDLSSCNCWSDNSRSAAIRFEIERGQDLDEFDVLDADSDTTTEDFRRRVHFEMLKSQ</sequence>